<keyword evidence="3" id="KW-1185">Reference proteome</keyword>
<reference evidence="3" key="1">
    <citation type="submission" date="2018-10" db="EMBL/GenBank/DDBJ databases">
        <authorList>
            <person name="Peiro R."/>
            <person name="Begona"/>
            <person name="Cbmso G."/>
            <person name="Lopez M."/>
            <person name="Gonzalez S."/>
            <person name="Sacristan E."/>
            <person name="Castillo E."/>
        </authorList>
    </citation>
    <scope>NUCLEOTIDE SEQUENCE [LARGE SCALE GENOMIC DNA]</scope>
</reference>
<dbReference type="Proteomes" id="UP000289200">
    <property type="component" value="Unassembled WGS sequence"/>
</dbReference>
<evidence type="ECO:0000313" key="2">
    <source>
        <dbReference type="EMBL" id="VCU06668.1"/>
    </source>
</evidence>
<dbReference type="Gene3D" id="3.90.1300.10">
    <property type="entry name" value="Amidase signature (AS) domain"/>
    <property type="match status" value="1"/>
</dbReference>
<dbReference type="PANTHER" id="PTHR11895">
    <property type="entry name" value="TRANSAMIDASE"/>
    <property type="match status" value="1"/>
</dbReference>
<proteinExistence type="predicted"/>
<accession>A0A447CNG6</accession>
<dbReference type="RefSeq" id="WP_129608285.1">
    <property type="nucleotide sequence ID" value="NZ_UWOC01000111.1"/>
</dbReference>
<dbReference type="Pfam" id="PF01425">
    <property type="entry name" value="Amidase"/>
    <property type="match status" value="1"/>
</dbReference>
<feature type="domain" description="Amidase" evidence="1">
    <location>
        <begin position="25"/>
        <end position="447"/>
    </location>
</feature>
<protein>
    <submittedName>
        <fullName evidence="2">Acylamidase</fullName>
    </submittedName>
</protein>
<dbReference type="OrthoDB" id="8438154at2"/>
<dbReference type="SUPFAM" id="SSF75304">
    <property type="entry name" value="Amidase signature (AS) enzymes"/>
    <property type="match status" value="1"/>
</dbReference>
<dbReference type="PANTHER" id="PTHR11895:SF76">
    <property type="entry name" value="INDOLEACETAMIDE HYDROLASE"/>
    <property type="match status" value="1"/>
</dbReference>
<gene>
    <name evidence="2" type="primary">aam</name>
    <name evidence="2" type="ORF">RHODGE_RHODGE_01315</name>
</gene>
<dbReference type="EMBL" id="UWOC01000111">
    <property type="protein sequence ID" value="VCU06668.1"/>
    <property type="molecule type" value="Genomic_DNA"/>
</dbReference>
<comment type="caution">
    <text evidence="2">The sequence shown here is derived from an EMBL/GenBank/DDBJ whole genome shotgun (WGS) entry which is preliminary data.</text>
</comment>
<dbReference type="GO" id="GO:0003824">
    <property type="term" value="F:catalytic activity"/>
    <property type="evidence" value="ECO:0007669"/>
    <property type="project" value="InterPro"/>
</dbReference>
<organism evidence="2 3">
    <name type="scientific">Rhodoplanes serenus</name>
    <dbReference type="NCBI Taxonomy" id="200615"/>
    <lineage>
        <taxon>Bacteria</taxon>
        <taxon>Pseudomonadati</taxon>
        <taxon>Pseudomonadota</taxon>
        <taxon>Alphaproteobacteria</taxon>
        <taxon>Hyphomicrobiales</taxon>
        <taxon>Nitrobacteraceae</taxon>
        <taxon>Rhodoplanes</taxon>
    </lineage>
</organism>
<dbReference type="InterPro" id="IPR000120">
    <property type="entry name" value="Amidase"/>
</dbReference>
<name>A0A447CNG6_9BRAD</name>
<evidence type="ECO:0000259" key="1">
    <source>
        <dbReference type="Pfam" id="PF01425"/>
    </source>
</evidence>
<evidence type="ECO:0000313" key="3">
    <source>
        <dbReference type="Proteomes" id="UP000289200"/>
    </source>
</evidence>
<sequence length="466" mass="49207">MSEMFDWSAVALAEKVRRRAIGAVEVVEATLSRIDAVNPSLNAVCTVAREQAVAAARALDGRLARGEDGGPLAGVPLGVKDVIDTAGIRTTYGSPRHARHVPEADALTVARAKAAGAIVIGKTNTPEFAAGASTFNAVFGATRNPWNPEHSPGGSTGGGAAALAARMIWLAEGTDLGGSLRVPAAFCGVVGLRPTPGRVPSVPVPVADDPWQVNGPMARTALDVAALLDVQSGFSSDHPLSVPSTPVSDEVARYDVRGRRYAWCPDVARIGVDPEIEARCREAVRDLEGAGAIVEEIDLDLSSAREAFLAMRGLWFVGQHYERIDDLDGFGVNVANNIRLGLATTVRDLARADRLRSDNWRRLAAVLRRYDALLTPCVPVEPFAADQNYPTEIAGKPMRTYIDWVAPTFVFSIMGVPAASVPAGLSAAGLPVGLQIVGPRFHEGRVLGIAHAVERLRPIGRPALAG</sequence>
<dbReference type="AlphaFoldDB" id="A0A447CNG6"/>
<dbReference type="InterPro" id="IPR036928">
    <property type="entry name" value="AS_sf"/>
</dbReference>
<dbReference type="InterPro" id="IPR023631">
    <property type="entry name" value="Amidase_dom"/>
</dbReference>